<name>A0A1S1QNF4_9ACTN</name>
<dbReference type="EMBL" id="MAXA01000119">
    <property type="protein sequence ID" value="OHV36268.1"/>
    <property type="molecule type" value="Genomic_DNA"/>
</dbReference>
<accession>A0A1S1QNF4</accession>
<keyword evidence="3" id="KW-1185">Reference proteome</keyword>
<evidence type="ECO:0000313" key="2">
    <source>
        <dbReference type="EMBL" id="OHV36268.1"/>
    </source>
</evidence>
<evidence type="ECO:0000256" key="1">
    <source>
        <dbReference type="SAM" id="MobiDB-lite"/>
    </source>
</evidence>
<gene>
    <name evidence="2" type="ORF">BBK14_33315</name>
</gene>
<reference evidence="3" key="1">
    <citation type="submission" date="2016-07" db="EMBL/GenBank/DDBJ databases">
        <title>Frankia sp. NRRL B-16219 Genome sequencing.</title>
        <authorList>
            <person name="Ghodhbane-Gtari F."/>
            <person name="Swanson E."/>
            <person name="Gueddou A."/>
            <person name="Louati M."/>
            <person name="Nouioui I."/>
            <person name="Hezbri K."/>
            <person name="Abebe-Akele F."/>
            <person name="Simpson S."/>
            <person name="Morris K."/>
            <person name="Thomas K."/>
            <person name="Gtari M."/>
            <person name="Tisa L.S."/>
        </authorList>
    </citation>
    <scope>NUCLEOTIDE SEQUENCE [LARGE SCALE GENOMIC DNA]</scope>
    <source>
        <strain evidence="3">NRRL B-16219</strain>
    </source>
</reference>
<organism evidence="2 3">
    <name type="scientific">Parafrankia soli</name>
    <dbReference type="NCBI Taxonomy" id="2599596"/>
    <lineage>
        <taxon>Bacteria</taxon>
        <taxon>Bacillati</taxon>
        <taxon>Actinomycetota</taxon>
        <taxon>Actinomycetes</taxon>
        <taxon>Frankiales</taxon>
        <taxon>Frankiaceae</taxon>
        <taxon>Parafrankia</taxon>
    </lineage>
</organism>
<protein>
    <recommendedName>
        <fullName evidence="4">Transposase</fullName>
    </recommendedName>
</protein>
<dbReference type="InterPro" id="IPR011518">
    <property type="entry name" value="Transposase_36"/>
</dbReference>
<feature type="region of interest" description="Disordered" evidence="1">
    <location>
        <begin position="50"/>
        <end position="86"/>
    </location>
</feature>
<evidence type="ECO:0000313" key="3">
    <source>
        <dbReference type="Proteomes" id="UP000179769"/>
    </source>
</evidence>
<feature type="compositionally biased region" description="Polar residues" evidence="1">
    <location>
        <begin position="50"/>
        <end position="60"/>
    </location>
</feature>
<evidence type="ECO:0008006" key="4">
    <source>
        <dbReference type="Google" id="ProtNLM"/>
    </source>
</evidence>
<dbReference type="Pfam" id="PF07592">
    <property type="entry name" value="DDE_Tnp_ISAZ013"/>
    <property type="match status" value="1"/>
</dbReference>
<proteinExistence type="predicted"/>
<dbReference type="AlphaFoldDB" id="A0A1S1QNF4"/>
<dbReference type="Proteomes" id="UP000179769">
    <property type="component" value="Unassembled WGS sequence"/>
</dbReference>
<feature type="compositionally biased region" description="Basic and acidic residues" evidence="1">
    <location>
        <begin position="61"/>
        <end position="71"/>
    </location>
</feature>
<sequence length="189" mass="20492">MADGRSRDFAAMKARLDALLPRLNERDRRLAMAAEARTWGRGGISVVSRATGSARATTSRGLKELDEEPKGTARVRAPGGGRKKAEVADPGLVEALEGLVEPESRGHPESPLRWTTKSTRHLAGALAAMGHEISHSAVAAVLRGQGFSLQQMFKTLEGSQHADRDAQFRHINDTCTPHVWFSCFDLPVS</sequence>
<comment type="caution">
    <text evidence="2">The sequence shown here is derived from an EMBL/GenBank/DDBJ whole genome shotgun (WGS) entry which is preliminary data.</text>
</comment>